<evidence type="ECO:0000256" key="1">
    <source>
        <dbReference type="SAM" id="MobiDB-lite"/>
    </source>
</evidence>
<dbReference type="KEGG" id="rrd:RradSPS_0653"/>
<accession>A0A023X154</accession>
<evidence type="ECO:0000313" key="3">
    <source>
        <dbReference type="EMBL" id="MDX5893350.1"/>
    </source>
</evidence>
<dbReference type="RefSeq" id="WP_038680685.1">
    <property type="nucleotide sequence ID" value="NZ_CP007514.1"/>
</dbReference>
<protein>
    <recommendedName>
        <fullName evidence="5">CARDB domain-containing protein</fullName>
    </recommendedName>
</protein>
<dbReference type="HOGENOM" id="CLU_1609576_0_0_11"/>
<proteinExistence type="predicted"/>
<dbReference type="EMBL" id="JAWXXX010000001">
    <property type="protein sequence ID" value="MDX5893350.1"/>
    <property type="molecule type" value="Genomic_DNA"/>
</dbReference>
<evidence type="ECO:0000313" key="4">
    <source>
        <dbReference type="Proteomes" id="UP000025229"/>
    </source>
</evidence>
<dbReference type="STRING" id="42256.RradSPS_0653"/>
<keyword evidence="4" id="KW-1185">Reference proteome</keyword>
<dbReference type="Proteomes" id="UP001281130">
    <property type="component" value="Unassembled WGS sequence"/>
</dbReference>
<sequence length="168" mass="17493">MRGALGWVIAAVLTFLAVSLAFLSLASLATSPPEVSLTPRPALQGQPLELSLDEAAISELEAAPEQTLTAIVQNTGEEPLTEVSIVAEVFSENTAAPDPRFYREELDLLLPGSEQEVSIEVDLSPPAEDASAFYPQAPRKIVEVRASAEEGGSSTVTAVVSSGNGASS</sequence>
<gene>
    <name evidence="2" type="ORF">RradSPS_0653</name>
    <name evidence="3" type="ORF">SIL72_04835</name>
</gene>
<reference evidence="2 4" key="1">
    <citation type="submission" date="2014-03" db="EMBL/GenBank/DDBJ databases">
        <title>Complete genome sequence of the Radio-Resistant Rubrobacter radiotolerans RSPS-4.</title>
        <authorList>
            <person name="Egas C.C."/>
            <person name="Barroso C.C."/>
            <person name="Froufe H.J.C."/>
            <person name="Pacheco J.J."/>
            <person name="Albuquerque L.L."/>
            <person name="da Costa M.M.S."/>
        </authorList>
    </citation>
    <scope>NUCLEOTIDE SEQUENCE [LARGE SCALE GENOMIC DNA]</scope>
    <source>
        <strain evidence="2 4">RSPS-4</strain>
    </source>
</reference>
<feature type="compositionally biased region" description="Low complexity" evidence="1">
    <location>
        <begin position="151"/>
        <end position="168"/>
    </location>
</feature>
<dbReference type="Proteomes" id="UP000025229">
    <property type="component" value="Chromosome"/>
</dbReference>
<reference evidence="3" key="2">
    <citation type="submission" date="2023-11" db="EMBL/GenBank/DDBJ databases">
        <title>MicrobeMod: A computational toolkit for identifying prokaryotic methylation and restriction-modification with nanopore sequencing.</title>
        <authorList>
            <person name="Crits-Christoph A."/>
            <person name="Kang S.C."/>
            <person name="Lee H."/>
            <person name="Ostrov N."/>
        </authorList>
    </citation>
    <scope>NUCLEOTIDE SEQUENCE</scope>
    <source>
        <strain evidence="3">ATCC 51242</strain>
    </source>
</reference>
<organism evidence="2 4">
    <name type="scientific">Rubrobacter radiotolerans</name>
    <name type="common">Arthrobacter radiotolerans</name>
    <dbReference type="NCBI Taxonomy" id="42256"/>
    <lineage>
        <taxon>Bacteria</taxon>
        <taxon>Bacillati</taxon>
        <taxon>Actinomycetota</taxon>
        <taxon>Rubrobacteria</taxon>
        <taxon>Rubrobacterales</taxon>
        <taxon>Rubrobacteraceae</taxon>
        <taxon>Rubrobacter</taxon>
    </lineage>
</organism>
<evidence type="ECO:0000313" key="2">
    <source>
        <dbReference type="EMBL" id="AHY45936.1"/>
    </source>
</evidence>
<dbReference type="EMBL" id="CP007514">
    <property type="protein sequence ID" value="AHY45936.1"/>
    <property type="molecule type" value="Genomic_DNA"/>
</dbReference>
<feature type="region of interest" description="Disordered" evidence="1">
    <location>
        <begin position="145"/>
        <end position="168"/>
    </location>
</feature>
<dbReference type="AlphaFoldDB" id="A0A023X154"/>
<name>A0A023X154_RUBRA</name>
<evidence type="ECO:0008006" key="5">
    <source>
        <dbReference type="Google" id="ProtNLM"/>
    </source>
</evidence>